<dbReference type="Proteomes" id="UP001341840">
    <property type="component" value="Unassembled WGS sequence"/>
</dbReference>
<protein>
    <submittedName>
        <fullName evidence="1">Uncharacterized protein</fullName>
    </submittedName>
</protein>
<comment type="caution">
    <text evidence="1">The sequence shown here is derived from an EMBL/GenBank/DDBJ whole genome shotgun (WGS) entry which is preliminary data.</text>
</comment>
<proteinExistence type="predicted"/>
<keyword evidence="2" id="KW-1185">Reference proteome</keyword>
<organism evidence="1 2">
    <name type="scientific">Stylosanthes scabra</name>
    <dbReference type="NCBI Taxonomy" id="79078"/>
    <lineage>
        <taxon>Eukaryota</taxon>
        <taxon>Viridiplantae</taxon>
        <taxon>Streptophyta</taxon>
        <taxon>Embryophyta</taxon>
        <taxon>Tracheophyta</taxon>
        <taxon>Spermatophyta</taxon>
        <taxon>Magnoliopsida</taxon>
        <taxon>eudicotyledons</taxon>
        <taxon>Gunneridae</taxon>
        <taxon>Pentapetalae</taxon>
        <taxon>rosids</taxon>
        <taxon>fabids</taxon>
        <taxon>Fabales</taxon>
        <taxon>Fabaceae</taxon>
        <taxon>Papilionoideae</taxon>
        <taxon>50 kb inversion clade</taxon>
        <taxon>dalbergioids sensu lato</taxon>
        <taxon>Dalbergieae</taxon>
        <taxon>Pterocarpus clade</taxon>
        <taxon>Stylosanthes</taxon>
    </lineage>
</organism>
<evidence type="ECO:0000313" key="1">
    <source>
        <dbReference type="EMBL" id="MED6172480.1"/>
    </source>
</evidence>
<reference evidence="1 2" key="1">
    <citation type="journal article" date="2023" name="Plants (Basel)">
        <title>Bridging the Gap: Combining Genomics and Transcriptomics Approaches to Understand Stylosanthes scabra, an Orphan Legume from the Brazilian Caatinga.</title>
        <authorList>
            <person name="Ferreira-Neto J.R.C."/>
            <person name="da Silva M.D."/>
            <person name="Binneck E."/>
            <person name="de Melo N.F."/>
            <person name="da Silva R.H."/>
            <person name="de Melo A.L.T.M."/>
            <person name="Pandolfi V."/>
            <person name="Bustamante F.O."/>
            <person name="Brasileiro-Vidal A.C."/>
            <person name="Benko-Iseppon A.M."/>
        </authorList>
    </citation>
    <scope>NUCLEOTIDE SEQUENCE [LARGE SCALE GENOMIC DNA]</scope>
    <source>
        <tissue evidence="1">Leaves</tissue>
    </source>
</reference>
<accession>A0ABU6VIG2</accession>
<sequence length="111" mass="12328">MATFWWSNLDKARGVIGKKQKTIRALPGPGKASCMGGIFCGTMASGVLEGNHRLKFGRTNGIASRGRIQAPRNNEISDVQELIEEGQGWKEDRIRNLFPRVIAESILRTPY</sequence>
<evidence type="ECO:0000313" key="2">
    <source>
        <dbReference type="Proteomes" id="UP001341840"/>
    </source>
</evidence>
<dbReference type="EMBL" id="JASCZI010151382">
    <property type="protein sequence ID" value="MED6172480.1"/>
    <property type="molecule type" value="Genomic_DNA"/>
</dbReference>
<name>A0ABU6VIG2_9FABA</name>
<gene>
    <name evidence="1" type="ORF">PIB30_050464</name>
</gene>